<dbReference type="Proteomes" id="UP000279384">
    <property type="component" value="Unassembled WGS sequence"/>
</dbReference>
<dbReference type="GO" id="GO:0003677">
    <property type="term" value="F:DNA binding"/>
    <property type="evidence" value="ECO:0007669"/>
    <property type="project" value="UniProtKB-KW"/>
</dbReference>
<proteinExistence type="predicted"/>
<dbReference type="PANTHER" id="PTHR43214:SF38">
    <property type="entry name" value="NITRATE_NITRITE RESPONSE REGULATOR PROTEIN NARL"/>
    <property type="match status" value="1"/>
</dbReference>
<keyword evidence="2" id="KW-0597">Phosphoprotein</keyword>
<accession>A0A495B318</accession>
<evidence type="ECO:0000256" key="2">
    <source>
        <dbReference type="PROSITE-ProRule" id="PRU00169"/>
    </source>
</evidence>
<dbReference type="SUPFAM" id="SSF46894">
    <property type="entry name" value="C-terminal effector domain of the bipartite response regulators"/>
    <property type="match status" value="1"/>
</dbReference>
<dbReference type="InterPro" id="IPR000792">
    <property type="entry name" value="Tscrpt_reg_LuxR_C"/>
</dbReference>
<dbReference type="GO" id="GO:0006355">
    <property type="term" value="P:regulation of DNA-templated transcription"/>
    <property type="evidence" value="ECO:0007669"/>
    <property type="project" value="InterPro"/>
</dbReference>
<sequence>MAMQTQHGLTADDTACPLRVFVISDFPLLLAGLTALLTTQAPRLALAGSAAVTPSPLTALTAAEADIVLLDLDGDAETSLALIRALATRGDKVLLLTRQQERARQDRAIMLGARGLLTRDTDAAQLLTAIEKVHHGQLWLDRDATGRIFDALSRHGAMPAPDAAPAMPPPLSEQEQKIVAILMANSGEPAKLIAGKLHISESTLRNHLTVIYKKFGVSNRHGLLGYVLQHGLLLPA</sequence>
<dbReference type="GO" id="GO:0000160">
    <property type="term" value="P:phosphorelay signal transduction system"/>
    <property type="evidence" value="ECO:0007669"/>
    <property type="project" value="InterPro"/>
</dbReference>
<protein>
    <submittedName>
        <fullName evidence="5">LuxR family two component transcriptional regulator</fullName>
    </submittedName>
</protein>
<dbReference type="InterPro" id="IPR039420">
    <property type="entry name" value="WalR-like"/>
</dbReference>
<feature type="modified residue" description="4-aspartylphosphate" evidence="2">
    <location>
        <position position="71"/>
    </location>
</feature>
<dbReference type="PANTHER" id="PTHR43214">
    <property type="entry name" value="TWO-COMPONENT RESPONSE REGULATOR"/>
    <property type="match status" value="1"/>
</dbReference>
<name>A0A495B318_VOGIN</name>
<keyword evidence="1" id="KW-0238">DNA-binding</keyword>
<gene>
    <name evidence="5" type="ORF">C8E02_2731</name>
</gene>
<dbReference type="InterPro" id="IPR001789">
    <property type="entry name" value="Sig_transdc_resp-reg_receiver"/>
</dbReference>
<dbReference type="InterPro" id="IPR011006">
    <property type="entry name" value="CheY-like_superfamily"/>
</dbReference>
<dbReference type="SUPFAM" id="SSF52172">
    <property type="entry name" value="CheY-like"/>
    <property type="match status" value="1"/>
</dbReference>
<feature type="domain" description="Response regulatory" evidence="4">
    <location>
        <begin position="19"/>
        <end position="134"/>
    </location>
</feature>
<dbReference type="EMBL" id="RBID01000017">
    <property type="protein sequence ID" value="RKQ55358.1"/>
    <property type="molecule type" value="Genomic_DNA"/>
</dbReference>
<reference evidence="5 6" key="1">
    <citation type="submission" date="2018-10" db="EMBL/GenBank/DDBJ databases">
        <title>Genomic Encyclopedia of Type Strains, Phase IV (KMG-IV): sequencing the most valuable type-strain genomes for metagenomic binning, comparative biology and taxonomic classification.</title>
        <authorList>
            <person name="Goeker M."/>
        </authorList>
    </citation>
    <scope>NUCLEOTIDE SEQUENCE [LARGE SCALE GENOMIC DNA]</scope>
    <source>
        <strain evidence="5 6">DSM 3303</strain>
    </source>
</reference>
<feature type="domain" description="HTH luxR-type" evidence="3">
    <location>
        <begin position="164"/>
        <end position="231"/>
    </location>
</feature>
<comment type="caution">
    <text evidence="5">The sequence shown here is derived from an EMBL/GenBank/DDBJ whole genome shotgun (WGS) entry which is preliminary data.</text>
</comment>
<evidence type="ECO:0000256" key="1">
    <source>
        <dbReference type="ARBA" id="ARBA00023125"/>
    </source>
</evidence>
<dbReference type="Pfam" id="PF00196">
    <property type="entry name" value="GerE"/>
    <property type="match status" value="1"/>
</dbReference>
<dbReference type="InterPro" id="IPR016032">
    <property type="entry name" value="Sig_transdc_resp-reg_C-effctor"/>
</dbReference>
<evidence type="ECO:0000259" key="4">
    <source>
        <dbReference type="PROSITE" id="PS50110"/>
    </source>
</evidence>
<evidence type="ECO:0000313" key="6">
    <source>
        <dbReference type="Proteomes" id="UP000279384"/>
    </source>
</evidence>
<dbReference type="SMART" id="SM00421">
    <property type="entry name" value="HTH_LUXR"/>
    <property type="match status" value="1"/>
</dbReference>
<dbReference type="PROSITE" id="PS50110">
    <property type="entry name" value="RESPONSE_REGULATORY"/>
    <property type="match status" value="1"/>
</dbReference>
<evidence type="ECO:0000259" key="3">
    <source>
        <dbReference type="PROSITE" id="PS50043"/>
    </source>
</evidence>
<organism evidence="5 6">
    <name type="scientific">Vogesella indigofera</name>
    <name type="common">Pseudomonas indigofera</name>
    <dbReference type="NCBI Taxonomy" id="45465"/>
    <lineage>
        <taxon>Bacteria</taxon>
        <taxon>Pseudomonadati</taxon>
        <taxon>Pseudomonadota</taxon>
        <taxon>Betaproteobacteria</taxon>
        <taxon>Neisseriales</taxon>
        <taxon>Chromobacteriaceae</taxon>
        <taxon>Vogesella</taxon>
    </lineage>
</organism>
<evidence type="ECO:0000313" key="5">
    <source>
        <dbReference type="EMBL" id="RKQ55358.1"/>
    </source>
</evidence>
<dbReference type="CDD" id="cd06170">
    <property type="entry name" value="LuxR_C_like"/>
    <property type="match status" value="1"/>
</dbReference>
<dbReference type="AlphaFoldDB" id="A0A495B318"/>
<dbReference type="Gene3D" id="3.40.50.2300">
    <property type="match status" value="1"/>
</dbReference>
<dbReference type="PROSITE" id="PS50043">
    <property type="entry name" value="HTH_LUXR_2"/>
    <property type="match status" value="1"/>
</dbReference>